<keyword evidence="3" id="KW-1185">Reference proteome</keyword>
<gene>
    <name evidence="2" type="ORF">J2W94_000637</name>
</gene>
<keyword evidence="1" id="KW-0812">Transmembrane</keyword>
<evidence type="ECO:0000313" key="3">
    <source>
        <dbReference type="Proteomes" id="UP001254759"/>
    </source>
</evidence>
<feature type="transmembrane region" description="Helical" evidence="1">
    <location>
        <begin position="6"/>
        <end position="28"/>
    </location>
</feature>
<comment type="caution">
    <text evidence="2">The sequence shown here is derived from an EMBL/GenBank/DDBJ whole genome shotgun (WGS) entry which is preliminary data.</text>
</comment>
<dbReference type="InterPro" id="IPR010374">
    <property type="entry name" value="DUF969"/>
</dbReference>
<keyword evidence="1" id="KW-1133">Transmembrane helix</keyword>
<sequence length="234" mass="25443">MNYWPLLGIAVVVVGFVLRFNPVLVVVVAGLTSGLLAGIALPDLLALLGTSFVENRTLLMFLLTLPVIGLLEHYGLRERAREWIVSFRGLNLSRFQIAYLAMRQLSSMMGLTHVAGPAQTVRPLVAPMSEAAAERTLGPLTDSEREQVRASAAATDNIGLFFGEDVFVAIGAVLLIQGFYARNGIELEPIAIALWALPTAIAAFVIHAIRLRLLQRRLERERARTAPESTDASG</sequence>
<keyword evidence="1" id="KW-0472">Membrane</keyword>
<feature type="transmembrane region" description="Helical" evidence="1">
    <location>
        <begin position="58"/>
        <end position="76"/>
    </location>
</feature>
<feature type="transmembrane region" description="Helical" evidence="1">
    <location>
        <begin position="192"/>
        <end position="214"/>
    </location>
</feature>
<reference evidence="2 3" key="1">
    <citation type="submission" date="2023-07" db="EMBL/GenBank/DDBJ databases">
        <title>Sorghum-associated microbial communities from plants grown in Nebraska, USA.</title>
        <authorList>
            <person name="Schachtman D."/>
        </authorList>
    </citation>
    <scope>NUCLEOTIDE SEQUENCE [LARGE SCALE GENOMIC DNA]</scope>
    <source>
        <strain evidence="2 3">BE107</strain>
    </source>
</reference>
<evidence type="ECO:0000313" key="2">
    <source>
        <dbReference type="EMBL" id="MDR6840373.1"/>
    </source>
</evidence>
<dbReference type="Proteomes" id="UP001254759">
    <property type="component" value="Unassembled WGS sequence"/>
</dbReference>
<dbReference type="EMBL" id="JAVDTT010000001">
    <property type="protein sequence ID" value="MDR6840373.1"/>
    <property type="molecule type" value="Genomic_DNA"/>
</dbReference>
<proteinExistence type="predicted"/>
<evidence type="ECO:0000256" key="1">
    <source>
        <dbReference type="SAM" id="Phobius"/>
    </source>
</evidence>
<organism evidence="2 3">
    <name type="scientific">Pseudoxanthomonas sacheonensis</name>
    <dbReference type="NCBI Taxonomy" id="443615"/>
    <lineage>
        <taxon>Bacteria</taxon>
        <taxon>Pseudomonadati</taxon>
        <taxon>Pseudomonadota</taxon>
        <taxon>Gammaproteobacteria</taxon>
        <taxon>Lysobacterales</taxon>
        <taxon>Lysobacteraceae</taxon>
        <taxon>Pseudoxanthomonas</taxon>
    </lineage>
</organism>
<accession>A0ABU1RNM2</accession>
<feature type="transmembrane region" description="Helical" evidence="1">
    <location>
        <begin position="158"/>
        <end position="180"/>
    </location>
</feature>
<dbReference type="Pfam" id="PF06149">
    <property type="entry name" value="DUF969"/>
    <property type="match status" value="1"/>
</dbReference>
<dbReference type="RefSeq" id="WP_310090257.1">
    <property type="nucleotide sequence ID" value="NZ_JAVDTT010000001.1"/>
</dbReference>
<name>A0ABU1RNM2_9GAMM</name>
<protein>
    <submittedName>
        <fullName evidence="2">Membrane protein</fullName>
    </submittedName>
</protein>